<evidence type="ECO:0000259" key="1">
    <source>
        <dbReference type="Pfam" id="PF07632"/>
    </source>
</evidence>
<accession>A0ABR3RCE6</accession>
<protein>
    <submittedName>
        <fullName evidence="3">Uncharacterized protein</fullName>
    </submittedName>
</protein>
<dbReference type="Gene3D" id="3.90.245.10">
    <property type="entry name" value="Ribonucleoside hydrolase-like"/>
    <property type="match status" value="1"/>
</dbReference>
<proteinExistence type="predicted"/>
<name>A0ABR3RCE6_9PLEO</name>
<evidence type="ECO:0000313" key="4">
    <source>
        <dbReference type="Proteomes" id="UP001521222"/>
    </source>
</evidence>
<feature type="domain" description="Cellulose-binding Sde182 C-terminal" evidence="2">
    <location>
        <begin position="285"/>
        <end position="361"/>
    </location>
</feature>
<dbReference type="InterPro" id="IPR048527">
    <property type="entry name" value="Sde182_C"/>
</dbReference>
<evidence type="ECO:0000259" key="2">
    <source>
        <dbReference type="Pfam" id="PF21027"/>
    </source>
</evidence>
<dbReference type="Pfam" id="PF07632">
    <property type="entry name" value="Sde182_NH-like"/>
    <property type="match status" value="1"/>
</dbReference>
<sequence>MSLVYPSDAELLAKVTIGHPVYGLEALKFNLSDSVFAFVEAVDGSTKPIWFLAWGRTTILAEALNHISSTRNDSAVATFVSKVRIYAISDLDDAGPWLRMYYPLLFYIVSLHAMTDYARATWNGISGEVFRPADRGGPNSSIVTNEWLDEHTRNVGELGKHYPYYDFTMEGDTPSFFPFIKNGLGDPEHHEWGNWGGCYKLIGRSGADSRVYSNATDFAEGVDGEGHLNNHVSIWRWRQAYQNDFANRMQWTLDGDYTKHNHAPIAIFNGQCDGILQLNYRLNETVTLDASPSWDPDNDELDFKWYHYRDVVQEMSEAVTKSVVSSNVAITPLVNLTMHIVLTVIDKRDMGTATYRRVILNLTA</sequence>
<dbReference type="Pfam" id="PF21027">
    <property type="entry name" value="Sde0182_C"/>
    <property type="match status" value="1"/>
</dbReference>
<dbReference type="EMBL" id="JAKIXB020000015">
    <property type="protein sequence ID" value="KAL1602095.1"/>
    <property type="molecule type" value="Genomic_DNA"/>
</dbReference>
<dbReference type="InterPro" id="IPR036452">
    <property type="entry name" value="Ribo_hydro-like"/>
</dbReference>
<dbReference type="Proteomes" id="UP001521222">
    <property type="component" value="Unassembled WGS sequence"/>
</dbReference>
<evidence type="ECO:0000313" key="3">
    <source>
        <dbReference type="EMBL" id="KAL1602095.1"/>
    </source>
</evidence>
<reference evidence="3 4" key="1">
    <citation type="submission" date="2024-02" db="EMBL/GenBank/DDBJ databases">
        <title>De novo assembly and annotation of 12 fungi associated with fruit tree decline syndrome in Ontario, Canada.</title>
        <authorList>
            <person name="Sulman M."/>
            <person name="Ellouze W."/>
            <person name="Ilyukhin E."/>
        </authorList>
    </citation>
    <scope>NUCLEOTIDE SEQUENCE [LARGE SCALE GENOMIC DNA]</scope>
    <source>
        <strain evidence="3 4">M97-236</strain>
    </source>
</reference>
<gene>
    <name evidence="3" type="ORF">SLS59_005263</name>
</gene>
<comment type="caution">
    <text evidence="3">The sequence shown here is derived from an EMBL/GenBank/DDBJ whole genome shotgun (WGS) entry which is preliminary data.</text>
</comment>
<feature type="domain" description="Cellulose-binding Sde182 nucleoside hydrolase-like" evidence="1">
    <location>
        <begin position="5"/>
        <end position="199"/>
    </location>
</feature>
<dbReference type="Gene3D" id="2.60.40.10">
    <property type="entry name" value="Immunoglobulins"/>
    <property type="match status" value="1"/>
</dbReference>
<organism evidence="3 4">
    <name type="scientific">Nothophoma quercina</name>
    <dbReference type="NCBI Taxonomy" id="749835"/>
    <lineage>
        <taxon>Eukaryota</taxon>
        <taxon>Fungi</taxon>
        <taxon>Dikarya</taxon>
        <taxon>Ascomycota</taxon>
        <taxon>Pezizomycotina</taxon>
        <taxon>Dothideomycetes</taxon>
        <taxon>Pleosporomycetidae</taxon>
        <taxon>Pleosporales</taxon>
        <taxon>Pleosporineae</taxon>
        <taxon>Didymellaceae</taxon>
        <taxon>Nothophoma</taxon>
    </lineage>
</organism>
<dbReference type="InterPro" id="IPR013783">
    <property type="entry name" value="Ig-like_fold"/>
</dbReference>
<keyword evidence="4" id="KW-1185">Reference proteome</keyword>
<dbReference type="InterPro" id="IPR011483">
    <property type="entry name" value="Sde182_NH-like"/>
</dbReference>